<evidence type="ECO:0000256" key="1">
    <source>
        <dbReference type="SAM" id="MobiDB-lite"/>
    </source>
</evidence>
<evidence type="ECO:0000259" key="2">
    <source>
        <dbReference type="Pfam" id="PF10469"/>
    </source>
</evidence>
<organism evidence="3 4">
    <name type="scientific">Cairina moschata</name>
    <name type="common">Muscovy duck</name>
    <dbReference type="NCBI Taxonomy" id="8855"/>
    <lineage>
        <taxon>Eukaryota</taxon>
        <taxon>Metazoa</taxon>
        <taxon>Chordata</taxon>
        <taxon>Craniata</taxon>
        <taxon>Vertebrata</taxon>
        <taxon>Euteleostomi</taxon>
        <taxon>Archelosauria</taxon>
        <taxon>Archosauria</taxon>
        <taxon>Dinosauria</taxon>
        <taxon>Saurischia</taxon>
        <taxon>Theropoda</taxon>
        <taxon>Coelurosauria</taxon>
        <taxon>Aves</taxon>
        <taxon>Neognathae</taxon>
        <taxon>Galloanserae</taxon>
        <taxon>Anseriformes</taxon>
        <taxon>Anatidae</taxon>
        <taxon>Anatinae</taxon>
        <taxon>Cairina</taxon>
    </lineage>
</organism>
<dbReference type="Proteomes" id="UP000694556">
    <property type="component" value="Chromosome 2"/>
</dbReference>
<dbReference type="InterPro" id="IPR019510">
    <property type="entry name" value="AKAP7-like_phosphoesterase"/>
</dbReference>
<name>A0A8C3CBF7_CAIMO</name>
<dbReference type="SUPFAM" id="SSF55144">
    <property type="entry name" value="LigT-like"/>
    <property type="match status" value="1"/>
</dbReference>
<feature type="region of interest" description="Disordered" evidence="1">
    <location>
        <begin position="264"/>
        <end position="336"/>
    </location>
</feature>
<dbReference type="AlphaFoldDB" id="A0A8C3CBF7"/>
<dbReference type="Pfam" id="PF10469">
    <property type="entry name" value="AKAP7_NLS"/>
    <property type="match status" value="1"/>
</dbReference>
<dbReference type="Ensembl" id="ENSCMMT00000019833.1">
    <property type="protein sequence ID" value="ENSCMMP00000018066.1"/>
    <property type="gene ID" value="ENSCMMG00000011430.1"/>
</dbReference>
<protein>
    <recommendedName>
        <fullName evidence="2">A-kinase anchor protein 7-like phosphoesterase domain-containing protein</fullName>
    </recommendedName>
</protein>
<reference evidence="3" key="3">
    <citation type="submission" date="2025-09" db="UniProtKB">
        <authorList>
            <consortium name="Ensembl"/>
        </authorList>
    </citation>
    <scope>IDENTIFICATION</scope>
</reference>
<feature type="domain" description="A-kinase anchor protein 7-like phosphoesterase" evidence="2">
    <location>
        <begin position="338"/>
        <end position="534"/>
    </location>
</feature>
<dbReference type="PANTHER" id="PTHR15934:SF4">
    <property type="entry name" value="A-KINASE ANCHOR PROTEIN 7-LIKE PHOSPHOESTERASE DOMAIN-CONTAINING PROTEIN"/>
    <property type="match status" value="1"/>
</dbReference>
<feature type="compositionally biased region" description="Basic and acidic residues" evidence="1">
    <location>
        <begin position="295"/>
        <end position="318"/>
    </location>
</feature>
<dbReference type="InterPro" id="IPR009097">
    <property type="entry name" value="Cyclic_Pdiesterase"/>
</dbReference>
<accession>A0A8C3CBF7</accession>
<feature type="compositionally biased region" description="Low complexity" evidence="1">
    <location>
        <begin position="563"/>
        <end position="572"/>
    </location>
</feature>
<proteinExistence type="predicted"/>
<dbReference type="Gene3D" id="3.90.1140.10">
    <property type="entry name" value="Cyclic phosphodiesterase"/>
    <property type="match status" value="1"/>
</dbReference>
<feature type="compositionally biased region" description="Basic and acidic residues" evidence="1">
    <location>
        <begin position="539"/>
        <end position="556"/>
    </location>
</feature>
<feature type="region of interest" description="Disordered" evidence="1">
    <location>
        <begin position="604"/>
        <end position="628"/>
    </location>
</feature>
<evidence type="ECO:0000313" key="4">
    <source>
        <dbReference type="Proteomes" id="UP000694556"/>
    </source>
</evidence>
<dbReference type="GO" id="GO:0034237">
    <property type="term" value="F:protein kinase A regulatory subunit binding"/>
    <property type="evidence" value="ECO:0007669"/>
    <property type="project" value="TreeGrafter"/>
</dbReference>
<dbReference type="PANTHER" id="PTHR15934">
    <property type="entry name" value="RNA 2',3'-CYCLIC PHOSPHODIESTERASE"/>
    <property type="match status" value="1"/>
</dbReference>
<dbReference type="GO" id="GO:0005829">
    <property type="term" value="C:cytosol"/>
    <property type="evidence" value="ECO:0007669"/>
    <property type="project" value="TreeGrafter"/>
</dbReference>
<reference evidence="3" key="1">
    <citation type="submission" date="2018-09" db="EMBL/GenBank/DDBJ databases">
        <title>Common duck and Muscovy duck high density SNP chip.</title>
        <authorList>
            <person name="Vignal A."/>
            <person name="Thebault N."/>
            <person name="Warren W.C."/>
        </authorList>
    </citation>
    <scope>NUCLEOTIDE SEQUENCE [LARGE SCALE GENOMIC DNA]</scope>
</reference>
<keyword evidence="4" id="KW-1185">Reference proteome</keyword>
<dbReference type="InterPro" id="IPR052641">
    <property type="entry name" value="AKAP7_isoform_gamma"/>
</dbReference>
<evidence type="ECO:0000313" key="3">
    <source>
        <dbReference type="Ensembl" id="ENSCMMP00000018066.1"/>
    </source>
</evidence>
<feature type="region of interest" description="Disordered" evidence="1">
    <location>
        <begin position="539"/>
        <end position="572"/>
    </location>
</feature>
<dbReference type="FunFam" id="3.90.1140.10:FF:000025">
    <property type="entry name" value="Uncharacterized protein"/>
    <property type="match status" value="1"/>
</dbReference>
<reference evidence="3" key="2">
    <citation type="submission" date="2025-08" db="UniProtKB">
        <authorList>
            <consortium name="Ensembl"/>
        </authorList>
    </citation>
    <scope>IDENTIFICATION</scope>
</reference>
<sequence>MKVVKRELCRQRHQEMIQEQAQVCDSPNGSQQACLPVQLGQGEGHFPAACLQRLVHDQQPQGLDPVCVQPQRQTAQGGIVPNMEPRQIDERWDAPEVTVQVRPQKLSQGWEAPEVTVQVWPQKLSPRWEMPEVTVQMQLQQRGRGPALPHITVHVQPQVRGQQMAGVKVTVQMHSGCEPEVVTHVQDQGDEVLGNGEQLTRKQNQGDLMARYESEREVNEVELVPQGAWNQKQDQEGEVIKFQQEQNQKGERVEVTELQVEDQAGLDRMVTEEQLQDQSQERENLKADLSPQQEGQRDTEMRQDQSDVHIQEEPKGLVEEQQENLEQEVPKKRPRETPNYFVSIPITDDQILDRIEDVQELVFTKEPDLLRAFLPVQTMHLTIIVAHLATEEEVKKAVLALKQSKAKVEAILQGKDLIMTFHGIGQFNNQVIYVKMSEENQKMLSRIAKAVEECFNEMNLDISGSKDFKPHLTFLKLSKAPRLKRRGFRKICSDLYKEYEDSFFGTEVFSQIDLCAMRKKKQESGYYYCECSINVGSRDTEENKEQEMQMEDKGETSSEDPPGSAAGTETEATAASCYLASHPVAADDKPSENIAESLIASKEKEINEVNGQPEATDETFPAAGEICS</sequence>
<dbReference type="GO" id="GO:0010738">
    <property type="term" value="P:regulation of protein kinase A signaling"/>
    <property type="evidence" value="ECO:0007669"/>
    <property type="project" value="TreeGrafter"/>
</dbReference>